<gene>
    <name evidence="1" type="ORF">H8702_12330</name>
</gene>
<accession>A0A8J6TVZ0</accession>
<keyword evidence="2" id="KW-1185">Reference proteome</keyword>
<evidence type="ECO:0000313" key="1">
    <source>
        <dbReference type="EMBL" id="MBC8611878.1"/>
    </source>
</evidence>
<dbReference type="SUPFAM" id="SSF48208">
    <property type="entry name" value="Six-hairpin glycosidases"/>
    <property type="match status" value="1"/>
</dbReference>
<dbReference type="Proteomes" id="UP000632659">
    <property type="component" value="Unassembled WGS sequence"/>
</dbReference>
<dbReference type="EMBL" id="JACRTL010000008">
    <property type="protein sequence ID" value="MBC8611878.1"/>
    <property type="molecule type" value="Genomic_DNA"/>
</dbReference>
<proteinExistence type="predicted"/>
<reference evidence="1" key="1">
    <citation type="submission" date="2020-08" db="EMBL/GenBank/DDBJ databases">
        <title>Genome public.</title>
        <authorList>
            <person name="Liu C."/>
            <person name="Sun Q."/>
        </authorList>
    </citation>
    <scope>NUCLEOTIDE SEQUENCE</scope>
    <source>
        <strain evidence="1">NSJ-15</strain>
    </source>
</reference>
<evidence type="ECO:0000313" key="2">
    <source>
        <dbReference type="Proteomes" id="UP000632659"/>
    </source>
</evidence>
<dbReference type="InterPro" id="IPR008928">
    <property type="entry name" value="6-hairpin_glycosidase_sf"/>
</dbReference>
<dbReference type="AlphaFoldDB" id="A0A8J6TVZ0"/>
<protein>
    <submittedName>
        <fullName evidence="1">Uncharacterized protein</fullName>
    </submittedName>
</protein>
<organism evidence="1 2">
    <name type="scientific">Massiliimalia timonensis</name>
    <dbReference type="NCBI Taxonomy" id="1987501"/>
    <lineage>
        <taxon>Bacteria</taxon>
        <taxon>Bacillati</taxon>
        <taxon>Bacillota</taxon>
        <taxon>Clostridia</taxon>
        <taxon>Eubacteriales</taxon>
        <taxon>Oscillospiraceae</taxon>
        <taxon>Massiliimalia</taxon>
    </lineage>
</organism>
<comment type="caution">
    <text evidence="1">The sequence shown here is derived from an EMBL/GenBank/DDBJ whole genome shotgun (WGS) entry which is preliminary data.</text>
</comment>
<sequence length="532" mass="61136">MNFPKYVMTNTNDLDMAIREAKNPMCEWYDANHDDLPYFENIVTGEQFGNYHHTSWSCGHCPGRWAESLFFSQLVTGMELDPVVFQKLKKWVFKVYSNHINLPANIDLNTFELKKEVDLCNLRESFFGLTAVYLYDHDIRVFTIAEKVIATVEKYFDFENGRWDSTAYEEATGAKSVGLFTGDLEQTRFCNTFGRFIGGLVRYYEISHSAAALTLACKLSDVALRSVVLEDGTFDPDRTAAHPYSTTSMLSGIALLADITGDMLLFNRLKSFMENGFYQIAIDTGWVTENLNRTNLVGEINNSCDLLEVCLFLGKAGFSKYYERAEQMLRGHILPSQLLDTCFISDKNYIDDSKNHMARRVKGAFGFPTPYGHEDEPGSVISYNWDIIGGVSGLCWSKCHQTTENNDIYSINLLFDYENHDIKFSSPYQHDDILSIKLRAKKNLRIRLSSRIDLKKLKEELKKSGIIYCILGDWLYLNHLMVGHTYSFCFPFIEEDKEYIFKNHHLTFRWKGDSIIAASSEGKRLCFFQELS</sequence>
<dbReference type="RefSeq" id="WP_187536800.1">
    <property type="nucleotide sequence ID" value="NZ_JACRTL010000008.1"/>
</dbReference>
<dbReference type="GO" id="GO:0005975">
    <property type="term" value="P:carbohydrate metabolic process"/>
    <property type="evidence" value="ECO:0007669"/>
    <property type="project" value="InterPro"/>
</dbReference>
<name>A0A8J6TVZ0_9FIRM</name>